<dbReference type="EMBL" id="HBIV01036158">
    <property type="protein sequence ID" value="CAE0674044.1"/>
    <property type="molecule type" value="Transcribed_RNA"/>
</dbReference>
<sequence length="190" mass="21808">MTAQQGNRGKVEYARVNCPNHRYTPLRENWPKIYEPIAKHMKLQIKFNPRKRCVEMKTSQHTTMQNALQKSTEFVRAFMLGFEIRDAIALLRLDDLYIDSFEVRDVKSLAGEHLSRAIGRIAGQGGKTKYTIENATKTRIVLADTHIHLLGSYNNINTAKRAICNLIMGKPPGKVYTQMRAVASRMKERF</sequence>
<keyword evidence="4" id="KW-0539">Nucleus</keyword>
<gene>
    <name evidence="6" type="ORF">LGLO00237_LOCUS25818</name>
</gene>
<evidence type="ECO:0000313" key="6">
    <source>
        <dbReference type="EMBL" id="CAE0674044.1"/>
    </source>
</evidence>
<dbReference type="Pfam" id="PF22891">
    <property type="entry name" value="KH_PNO1_2nd"/>
    <property type="match status" value="1"/>
</dbReference>
<evidence type="ECO:0000256" key="2">
    <source>
        <dbReference type="ARBA" id="ARBA00007515"/>
    </source>
</evidence>
<dbReference type="CDD" id="cd22392">
    <property type="entry name" value="KH-I_PNO1_rpt2"/>
    <property type="match status" value="1"/>
</dbReference>
<comment type="subcellular location">
    <subcellularLocation>
        <location evidence="1">Nucleus</location>
        <location evidence="1">Nucleolus</location>
    </subcellularLocation>
</comment>
<accession>A0A6U3E3M9</accession>
<dbReference type="InterPro" id="IPR055212">
    <property type="entry name" value="KH-I_PNO1_first"/>
</dbReference>
<evidence type="ECO:0000256" key="3">
    <source>
        <dbReference type="ARBA" id="ARBA00022884"/>
    </source>
</evidence>
<proteinExistence type="inferred from homology"/>
<dbReference type="Gene3D" id="3.30.1370.10">
    <property type="entry name" value="K Homology domain, type 1"/>
    <property type="match status" value="1"/>
</dbReference>
<dbReference type="InterPro" id="IPR036612">
    <property type="entry name" value="KH_dom_type_1_sf"/>
</dbReference>
<dbReference type="AlphaFoldDB" id="A0A6U3E3M9"/>
<dbReference type="PANTHER" id="PTHR12826:SF13">
    <property type="entry name" value="RNA-BINDING PROTEIN PNO1"/>
    <property type="match status" value="1"/>
</dbReference>
<dbReference type="InterPro" id="IPR004087">
    <property type="entry name" value="KH_dom"/>
</dbReference>
<dbReference type="InterPro" id="IPR055211">
    <property type="entry name" value="KH_PNO1_2nd"/>
</dbReference>
<protein>
    <recommendedName>
        <fullName evidence="5">K Homology domain-containing protein</fullName>
    </recommendedName>
</protein>
<dbReference type="SUPFAM" id="SSF54791">
    <property type="entry name" value="Eukaryotic type KH-domain (KH-domain type I)"/>
    <property type="match status" value="1"/>
</dbReference>
<feature type="domain" description="K Homology" evidence="5">
    <location>
        <begin position="95"/>
        <end position="168"/>
    </location>
</feature>
<dbReference type="GO" id="GO:0003723">
    <property type="term" value="F:RNA binding"/>
    <property type="evidence" value="ECO:0007669"/>
    <property type="project" value="UniProtKB-KW"/>
</dbReference>
<dbReference type="FunFam" id="3.30.1370.10:FF:000009">
    <property type="entry name" value="RNA-binding protein PNO1"/>
    <property type="match status" value="1"/>
</dbReference>
<dbReference type="GO" id="GO:0005730">
    <property type="term" value="C:nucleolus"/>
    <property type="evidence" value="ECO:0007669"/>
    <property type="project" value="UniProtKB-SubCell"/>
</dbReference>
<evidence type="ECO:0000259" key="5">
    <source>
        <dbReference type="SMART" id="SM00322"/>
    </source>
</evidence>
<evidence type="ECO:0000256" key="1">
    <source>
        <dbReference type="ARBA" id="ARBA00004604"/>
    </source>
</evidence>
<name>A0A6U3E3M9_9EUKA</name>
<dbReference type="PANTHER" id="PTHR12826">
    <property type="entry name" value="RIBONUCLEASE Y"/>
    <property type="match status" value="1"/>
</dbReference>
<evidence type="ECO:0000256" key="4">
    <source>
        <dbReference type="ARBA" id="ARBA00023242"/>
    </source>
</evidence>
<reference evidence="6" key="1">
    <citation type="submission" date="2021-01" db="EMBL/GenBank/DDBJ databases">
        <authorList>
            <person name="Corre E."/>
            <person name="Pelletier E."/>
            <person name="Niang G."/>
            <person name="Scheremetjew M."/>
            <person name="Finn R."/>
            <person name="Kale V."/>
            <person name="Holt S."/>
            <person name="Cochrane G."/>
            <person name="Meng A."/>
            <person name="Brown T."/>
            <person name="Cohen L."/>
        </authorList>
    </citation>
    <scope>NUCLEOTIDE SEQUENCE</scope>
    <source>
        <strain evidence="6">CCCM811</strain>
    </source>
</reference>
<organism evidence="6">
    <name type="scientific">Lotharella globosa</name>
    <dbReference type="NCBI Taxonomy" id="91324"/>
    <lineage>
        <taxon>Eukaryota</taxon>
        <taxon>Sar</taxon>
        <taxon>Rhizaria</taxon>
        <taxon>Cercozoa</taxon>
        <taxon>Chlorarachniophyceae</taxon>
        <taxon>Lotharella</taxon>
    </lineage>
</organism>
<dbReference type="SMART" id="SM00322">
    <property type="entry name" value="KH"/>
    <property type="match status" value="1"/>
</dbReference>
<comment type="similarity">
    <text evidence="2">Belongs to the PNO1 family.</text>
</comment>
<dbReference type="CDD" id="cd22391">
    <property type="entry name" value="KH-I_PNO1_rpt1"/>
    <property type="match status" value="1"/>
</dbReference>
<keyword evidence="3" id="KW-0694">RNA-binding</keyword>